<dbReference type="OMA" id="FASMVLM"/>
<organism evidence="2 3">
    <name type="scientific">Talaromyces islandicus</name>
    <name type="common">Penicillium islandicum</name>
    <dbReference type="NCBI Taxonomy" id="28573"/>
    <lineage>
        <taxon>Eukaryota</taxon>
        <taxon>Fungi</taxon>
        <taxon>Dikarya</taxon>
        <taxon>Ascomycota</taxon>
        <taxon>Pezizomycotina</taxon>
        <taxon>Eurotiomycetes</taxon>
        <taxon>Eurotiomycetidae</taxon>
        <taxon>Eurotiales</taxon>
        <taxon>Trichocomaceae</taxon>
        <taxon>Talaromyces</taxon>
        <taxon>Talaromyces sect. Islandici</taxon>
    </lineage>
</organism>
<keyword evidence="3" id="KW-1185">Reference proteome</keyword>
<reference evidence="2 3" key="1">
    <citation type="submission" date="2015-04" db="EMBL/GenBank/DDBJ databases">
        <authorList>
            <person name="Syromyatnikov M.Y."/>
            <person name="Popov V.N."/>
        </authorList>
    </citation>
    <scope>NUCLEOTIDE SEQUENCE [LARGE SCALE GENOMIC DNA]</scope>
    <source>
        <strain evidence="2">WF-38-12</strain>
    </source>
</reference>
<feature type="domain" description="CHAT" evidence="1">
    <location>
        <begin position="1026"/>
        <end position="1349"/>
    </location>
</feature>
<proteinExistence type="predicted"/>
<gene>
    <name evidence="2" type="ORF">PISL3812_09443</name>
</gene>
<dbReference type="InterPro" id="IPR024983">
    <property type="entry name" value="CHAT_dom"/>
</dbReference>
<dbReference type="PANTHER" id="PTHR10098">
    <property type="entry name" value="RAPSYN-RELATED"/>
    <property type="match status" value="1"/>
</dbReference>
<name>A0A0U1M9Q7_TALIS</name>
<dbReference type="OrthoDB" id="5040840at2759"/>
<evidence type="ECO:0000259" key="1">
    <source>
        <dbReference type="Pfam" id="PF12770"/>
    </source>
</evidence>
<dbReference type="Gene3D" id="1.25.40.10">
    <property type="entry name" value="Tetratricopeptide repeat domain"/>
    <property type="match status" value="1"/>
</dbReference>
<evidence type="ECO:0000313" key="3">
    <source>
        <dbReference type="Proteomes" id="UP000054383"/>
    </source>
</evidence>
<sequence>MDLQERITAELQSLFADEYRGDLGKAYTEIERFKAEELQDNTASDPEKKAYFLRSSILVSVVSGRLDNAYDAVAQLKALVDTDLADGNNSQDTTNWGLRYAALKSYVDYTRRYPPCIPYQHELMMPVNASLVGRDILGPTDIALELIENMKKYFRPDDTSTSNLKDANTCLALQILLYIPMQRRMLTVQQHPLSPNGNWKDRSDGKSADEIITGINPQIMKLVQNSNQDQANVQTNLYFRRLLVELHYAIGSPEKDKVTKELYDEYEKVGDKAGMANCKIIEADGLLSPPFANPVTQNLIPVHAPTASGDCNLWDPVEKRIPLEQSDEADKCYEESLEYFRESNCGRGQAAVLLRQGSILHAKACSLSPSNPGRVKLLQDATKKYEEALRLLGRDEANLQIVKTNQILLDISKGSYSSKDLKQRASDIGKWGREYKNELLSFHLTVFMLRFARREWERYTNLDVAMVCYECAYSCATELGSLTPAFVSMCSRAEIHYETNNSASAFVMAEHCINMLDAVLHYYDDLINATTDTQMGKMDKQHLVVKKFDFIWSVGRTVGGIFARTDDIERFKSWEKKYLVCFEEDENCVIQAKEYFLNDTKLSSWVKQTWGTTVDEILDESSLDESISTKYQIADIMTKRSVQEGDWNKAESSINQFIEDVAKFKRVYTREIFQMLAYKLIGNTTKARGILDSMTDNDLFKNKIDELNQEGLYHESFFPPLAINAIYACLIAEDWERGSRILSLILNMEPGFLDETSRTESKFNISFRQVTAGIIYSNSLQPERAFHILLKARHRIELHRSQLTDVDAKVGALSATRLVEVFFTLADLCLRCASAGLPVDVLHSYDHGHPRDVTWEEHTLLFLEESRARSLLDSLESSARSQPSESGRRMSEGIYKRRALTHLQSLSKRTAQQDQELAELVSEVEGLDIESLSYSTNGLLNAIGSNIPPQTLFNRLSTDVVVIEGVFYHRGCNLLAVTNKGVEAFHRGQTRLIKLQKLVMEMMQIMRTMTGTKDDDEQDRKARVEALSSQISNVLLAPFAEIIRRKRHIIFSVSEPLSAFPFSMLEFDGRPLIMHAAVSQTPSLKVLYYLSQRSSQSTAPTVSVFTKALSQDSDSADTRSTKEVALPMAGIEAVNISNMFSTWPIEASTLSRAQFRNHIEEHASVLHIGTHGMIDLENPLLSSISIGEDFRVLDMSQIQSKANLLVFAACLSGLGRATTGSDVLGFTHVVLGTGCQAYIGTLFEVNDFASMVLMTLFYGNIRNDPSLSLVEALRRAQMEFLQFDTEKATKFIDGLLDMWNMKSPTAPDGDKSPADIVPEGEYLLTLQKMLLPQLDWTSPYFWAPFVLMGYGDFCFCPDTEPAFLEGLTSSPKLVPEDKGLP</sequence>
<accession>A0A0U1M9Q7</accession>
<dbReference type="Proteomes" id="UP000054383">
    <property type="component" value="Unassembled WGS sequence"/>
</dbReference>
<dbReference type="Pfam" id="PF12770">
    <property type="entry name" value="CHAT"/>
    <property type="match status" value="1"/>
</dbReference>
<evidence type="ECO:0000313" key="2">
    <source>
        <dbReference type="EMBL" id="CRG92384.1"/>
    </source>
</evidence>
<dbReference type="InterPro" id="IPR011990">
    <property type="entry name" value="TPR-like_helical_dom_sf"/>
</dbReference>
<dbReference type="PANTHER" id="PTHR10098:SF108">
    <property type="entry name" value="TETRATRICOPEPTIDE REPEAT PROTEIN 28"/>
    <property type="match status" value="1"/>
</dbReference>
<dbReference type="EMBL" id="CVMT01000012">
    <property type="protein sequence ID" value="CRG92384.1"/>
    <property type="molecule type" value="Genomic_DNA"/>
</dbReference>
<protein>
    <recommendedName>
        <fullName evidence="1">CHAT domain-containing protein</fullName>
    </recommendedName>
</protein>
<dbReference type="STRING" id="28573.A0A0U1M9Q7"/>